<evidence type="ECO:0008006" key="3">
    <source>
        <dbReference type="Google" id="ProtNLM"/>
    </source>
</evidence>
<dbReference type="OrthoDB" id="3687137at2"/>
<sequence length="140" mass="16079">MVQRTMPRIQEVLLPVLRAALPGVMVMSWMPDVDHRTFPSLNIRRLGGLPRDVRRLDLPVIEMTAYTRDGLIACENLYLDARTVIWDMVHQQTVTPQGYLHSFYETMGPTQFDSPWDDTWRVQGLIQLGLRPPRGDTSSS</sequence>
<proteinExistence type="predicted"/>
<organism evidence="1 2">
    <name type="scientific">Actinocrispum wychmicini</name>
    <dbReference type="NCBI Taxonomy" id="1213861"/>
    <lineage>
        <taxon>Bacteria</taxon>
        <taxon>Bacillati</taxon>
        <taxon>Actinomycetota</taxon>
        <taxon>Actinomycetes</taxon>
        <taxon>Pseudonocardiales</taxon>
        <taxon>Pseudonocardiaceae</taxon>
        <taxon>Actinocrispum</taxon>
    </lineage>
</organism>
<keyword evidence="2" id="KW-1185">Reference proteome</keyword>
<reference evidence="1 2" key="1">
    <citation type="submission" date="2019-03" db="EMBL/GenBank/DDBJ databases">
        <title>Genomic Encyclopedia of Type Strains, Phase IV (KMG-IV): sequencing the most valuable type-strain genomes for metagenomic binning, comparative biology and taxonomic classification.</title>
        <authorList>
            <person name="Goeker M."/>
        </authorList>
    </citation>
    <scope>NUCLEOTIDE SEQUENCE [LARGE SCALE GENOMIC DNA]</scope>
    <source>
        <strain evidence="1 2">DSM 45934</strain>
    </source>
</reference>
<evidence type="ECO:0000313" key="2">
    <source>
        <dbReference type="Proteomes" id="UP000295680"/>
    </source>
</evidence>
<dbReference type="Proteomes" id="UP000295680">
    <property type="component" value="Unassembled WGS sequence"/>
</dbReference>
<comment type="caution">
    <text evidence="1">The sequence shown here is derived from an EMBL/GenBank/DDBJ whole genome shotgun (WGS) entry which is preliminary data.</text>
</comment>
<gene>
    <name evidence="1" type="ORF">EV192_106382</name>
</gene>
<dbReference type="EMBL" id="SLWS01000006">
    <property type="protein sequence ID" value="TCO56907.1"/>
    <property type="molecule type" value="Genomic_DNA"/>
</dbReference>
<dbReference type="AlphaFoldDB" id="A0A4R2JEG3"/>
<evidence type="ECO:0000313" key="1">
    <source>
        <dbReference type="EMBL" id="TCO56907.1"/>
    </source>
</evidence>
<name>A0A4R2JEG3_9PSEU</name>
<accession>A0A4R2JEG3</accession>
<protein>
    <recommendedName>
        <fullName evidence="3">Tail terminator</fullName>
    </recommendedName>
</protein>